<evidence type="ECO:0008006" key="4">
    <source>
        <dbReference type="Google" id="ProtNLM"/>
    </source>
</evidence>
<protein>
    <recommendedName>
        <fullName evidence="4">DUF2059 domain-containing protein</fullName>
    </recommendedName>
</protein>
<evidence type="ECO:0000256" key="1">
    <source>
        <dbReference type="SAM" id="SignalP"/>
    </source>
</evidence>
<proteinExistence type="predicted"/>
<dbReference type="Proteomes" id="UP000474565">
    <property type="component" value="Unassembled WGS sequence"/>
</dbReference>
<evidence type="ECO:0000313" key="3">
    <source>
        <dbReference type="Proteomes" id="UP000474565"/>
    </source>
</evidence>
<gene>
    <name evidence="2" type="ORF">GTP44_21295</name>
</gene>
<dbReference type="AlphaFoldDB" id="A0A6L8MQS4"/>
<evidence type="ECO:0000313" key="2">
    <source>
        <dbReference type="EMBL" id="MYM84475.1"/>
    </source>
</evidence>
<reference evidence="2 3" key="1">
    <citation type="submission" date="2019-12" db="EMBL/GenBank/DDBJ databases">
        <title>Novel species isolated from a subtropical stream in China.</title>
        <authorList>
            <person name="Lu H."/>
        </authorList>
    </citation>
    <scope>NUCLEOTIDE SEQUENCE [LARGE SCALE GENOMIC DNA]</scope>
    <source>
        <strain evidence="2 3">FT50W</strain>
    </source>
</reference>
<organism evidence="2 3">
    <name type="scientific">Duganella lactea</name>
    <dbReference type="NCBI Taxonomy" id="2692173"/>
    <lineage>
        <taxon>Bacteria</taxon>
        <taxon>Pseudomonadati</taxon>
        <taxon>Pseudomonadota</taxon>
        <taxon>Betaproteobacteria</taxon>
        <taxon>Burkholderiales</taxon>
        <taxon>Oxalobacteraceae</taxon>
        <taxon>Telluria group</taxon>
        <taxon>Duganella</taxon>
    </lineage>
</organism>
<keyword evidence="1" id="KW-0732">Signal</keyword>
<accession>A0A6L8MQS4</accession>
<feature type="chain" id="PRO_5026894109" description="DUF2059 domain-containing protein" evidence="1">
    <location>
        <begin position="20"/>
        <end position="168"/>
    </location>
</feature>
<dbReference type="RefSeq" id="WP_161020980.1">
    <property type="nucleotide sequence ID" value="NZ_WWCP01000033.1"/>
</dbReference>
<dbReference type="EMBL" id="WWCP01000033">
    <property type="protein sequence ID" value="MYM84475.1"/>
    <property type="molecule type" value="Genomic_DNA"/>
</dbReference>
<comment type="caution">
    <text evidence="2">The sequence shown here is derived from an EMBL/GenBank/DDBJ whole genome shotgun (WGS) entry which is preliminary data.</text>
</comment>
<name>A0A6L8MQS4_9BURK</name>
<feature type="signal peptide" evidence="1">
    <location>
        <begin position="1"/>
        <end position="19"/>
    </location>
</feature>
<sequence length="168" mass="18173">MKSFVAVLLAGLLAGSVHAATAANPDAAQVKAAHDLMAAMQAEKMMRMTAGMSRYASPAQRKEVMDKVINLQPELVYNRLALPVARLLSTETSTEMTSFYQSSYGKKVLQQTYNSAASLGPSVPTPTAAEKAALKKPAYLKAEKEFKANEQAINHETFVLLKQIINGK</sequence>